<evidence type="ECO:0000256" key="7">
    <source>
        <dbReference type="SAM" id="MobiDB-lite"/>
    </source>
</evidence>
<dbReference type="RefSeq" id="XP_038735110.1">
    <property type="nucleotide sequence ID" value="XM_038874501.1"/>
</dbReference>
<dbReference type="GeneID" id="62147578"/>
<evidence type="ECO:0000256" key="6">
    <source>
        <dbReference type="ARBA" id="ARBA00037847"/>
    </source>
</evidence>
<protein>
    <recommendedName>
        <fullName evidence="11">Indole-diterpene biosynthesis protein PaxU</fullName>
    </recommendedName>
</protein>
<dbReference type="AlphaFoldDB" id="A0A9P5IWC6"/>
<evidence type="ECO:0000256" key="2">
    <source>
        <dbReference type="ARBA" id="ARBA00022692"/>
    </source>
</evidence>
<keyword evidence="10" id="KW-1185">Reference proteome</keyword>
<accession>A0A9P5IWC6</accession>
<reference evidence="9 10" key="1">
    <citation type="journal article" date="2020" name="Genome Biol. Evol.">
        <title>Comparative genomics of Sclerotiniaceae.</title>
        <authorList>
            <person name="Valero Jimenez C.A."/>
            <person name="Steentjes M."/>
            <person name="Scholten O.E."/>
            <person name="Van Kan J.A.L."/>
        </authorList>
    </citation>
    <scope>NUCLEOTIDE SEQUENCE [LARGE SCALE GENOMIC DNA]</scope>
    <source>
        <strain evidence="9 10">MUCL 94</strain>
    </source>
</reference>
<name>A0A9P5IWC6_9HELO</name>
<evidence type="ECO:0000256" key="8">
    <source>
        <dbReference type="SAM" id="Phobius"/>
    </source>
</evidence>
<sequence length="288" mass="32389">MTTLSDFTRLSPCIYIHDPSESTTSSSSSSLLPKTKSSPKSPDLILLTSWLNASPKHISKYTTLYHTLHPDTPILLLTTSTPHIFTSSTNSLTRLTPALNILYKFPTNSQILAHSFSNGGAFTLSILAREFYRALGRSLPITSLVLDSSPGKFRYRATVSAFSLGFPQFWMVHFLCMSFLYALFGGYKILLKLFGGMDLIERIRRDLNDEVIFGRDARRLYVFSEGDAMVRWEDVEEHAEEAGRRGFGGNDGVMRVRFGETTHCGHLVGKENRRRYVGALEMVWEGRG</sequence>
<evidence type="ECO:0000256" key="4">
    <source>
        <dbReference type="ARBA" id="ARBA00023136"/>
    </source>
</evidence>
<feature type="region of interest" description="Disordered" evidence="7">
    <location>
        <begin position="19"/>
        <end position="40"/>
    </location>
</feature>
<evidence type="ECO:0000313" key="10">
    <source>
        <dbReference type="Proteomes" id="UP000710849"/>
    </source>
</evidence>
<evidence type="ECO:0000256" key="1">
    <source>
        <dbReference type="ARBA" id="ARBA00004126"/>
    </source>
</evidence>
<dbReference type="Proteomes" id="UP000710849">
    <property type="component" value="Unassembled WGS sequence"/>
</dbReference>
<feature type="transmembrane region" description="Helical" evidence="8">
    <location>
        <begin position="170"/>
        <end position="195"/>
    </location>
</feature>
<keyword evidence="2 8" id="KW-0812">Transmembrane</keyword>
<comment type="caution">
    <text evidence="9">The sequence shown here is derived from an EMBL/GenBank/DDBJ whole genome shotgun (WGS) entry which is preliminary data.</text>
</comment>
<proteinExistence type="predicted"/>
<comment type="subcellular location">
    <subcellularLocation>
        <location evidence="6">Endomembrane system</location>
        <topology evidence="6">Single-pass membrane protein</topology>
    </subcellularLocation>
    <subcellularLocation>
        <location evidence="1">Nucleus membrane</location>
    </subcellularLocation>
</comment>
<evidence type="ECO:0000313" key="9">
    <source>
        <dbReference type="EMBL" id="KAF7948578.1"/>
    </source>
</evidence>
<organism evidence="9 10">
    <name type="scientific">Botrytis byssoidea</name>
    <dbReference type="NCBI Taxonomy" id="139641"/>
    <lineage>
        <taxon>Eukaryota</taxon>
        <taxon>Fungi</taxon>
        <taxon>Dikarya</taxon>
        <taxon>Ascomycota</taxon>
        <taxon>Pezizomycotina</taxon>
        <taxon>Leotiomycetes</taxon>
        <taxon>Helotiales</taxon>
        <taxon>Sclerotiniaceae</taxon>
        <taxon>Botrytis</taxon>
    </lineage>
</organism>
<evidence type="ECO:0008006" key="11">
    <source>
        <dbReference type="Google" id="ProtNLM"/>
    </source>
</evidence>
<evidence type="ECO:0000256" key="5">
    <source>
        <dbReference type="ARBA" id="ARBA00023242"/>
    </source>
</evidence>
<dbReference type="PANTHER" id="PTHR12265:SF30">
    <property type="entry name" value="TRANSMEMBRANE PROTEIN 53"/>
    <property type="match status" value="1"/>
</dbReference>
<keyword evidence="3 8" id="KW-1133">Transmembrane helix</keyword>
<keyword evidence="4 8" id="KW-0472">Membrane</keyword>
<feature type="compositionally biased region" description="Low complexity" evidence="7">
    <location>
        <begin position="22"/>
        <end position="40"/>
    </location>
</feature>
<dbReference type="InterPro" id="IPR008547">
    <property type="entry name" value="DUF829_TMEM53"/>
</dbReference>
<dbReference type="Pfam" id="PF05705">
    <property type="entry name" value="DUF829"/>
    <property type="match status" value="1"/>
</dbReference>
<dbReference type="PANTHER" id="PTHR12265">
    <property type="entry name" value="TRANSMEMBRANE PROTEIN 53"/>
    <property type="match status" value="1"/>
</dbReference>
<dbReference type="GO" id="GO:0031965">
    <property type="term" value="C:nuclear membrane"/>
    <property type="evidence" value="ECO:0007669"/>
    <property type="project" value="UniProtKB-SubCell"/>
</dbReference>
<evidence type="ECO:0000256" key="3">
    <source>
        <dbReference type="ARBA" id="ARBA00022989"/>
    </source>
</evidence>
<keyword evidence="5" id="KW-0539">Nucleus</keyword>
<gene>
    <name evidence="9" type="ORF">EAE97_003989</name>
</gene>
<dbReference type="EMBL" id="RCSW01000006">
    <property type="protein sequence ID" value="KAF7948578.1"/>
    <property type="molecule type" value="Genomic_DNA"/>
</dbReference>